<evidence type="ECO:0000256" key="4">
    <source>
        <dbReference type="ARBA" id="ARBA00022801"/>
    </source>
</evidence>
<feature type="chain" id="PRO_5043721583" evidence="8">
    <location>
        <begin position="23"/>
        <end position="402"/>
    </location>
</feature>
<dbReference type="PROSITE" id="PS00135">
    <property type="entry name" value="TRYPSIN_SER"/>
    <property type="match status" value="1"/>
</dbReference>
<evidence type="ECO:0000256" key="2">
    <source>
        <dbReference type="ARBA" id="ARBA00022525"/>
    </source>
</evidence>
<evidence type="ECO:0000256" key="1">
    <source>
        <dbReference type="ARBA" id="ARBA00004613"/>
    </source>
</evidence>
<dbReference type="Gene3D" id="2.40.10.10">
    <property type="entry name" value="Trypsin-like serine proteases"/>
    <property type="match status" value="2"/>
</dbReference>
<keyword evidence="5 7" id="KW-0720">Serine protease</keyword>
<protein>
    <submittedName>
        <fullName evidence="10">Trypsin</fullName>
    </submittedName>
</protein>
<evidence type="ECO:0000256" key="8">
    <source>
        <dbReference type="SAM" id="SignalP"/>
    </source>
</evidence>
<dbReference type="SMART" id="SM00020">
    <property type="entry name" value="Tryp_SPc"/>
    <property type="match status" value="1"/>
</dbReference>
<feature type="signal peptide" evidence="8">
    <location>
        <begin position="1"/>
        <end position="22"/>
    </location>
</feature>
<evidence type="ECO:0000256" key="5">
    <source>
        <dbReference type="ARBA" id="ARBA00022825"/>
    </source>
</evidence>
<dbReference type="PRINTS" id="PR00722">
    <property type="entry name" value="CHYMOTRYPSIN"/>
</dbReference>
<dbReference type="GO" id="GO:0004252">
    <property type="term" value="F:serine-type endopeptidase activity"/>
    <property type="evidence" value="ECO:0007669"/>
    <property type="project" value="InterPro"/>
</dbReference>
<dbReference type="InterPro" id="IPR009003">
    <property type="entry name" value="Peptidase_S1_PA"/>
</dbReference>
<evidence type="ECO:0000256" key="3">
    <source>
        <dbReference type="ARBA" id="ARBA00022670"/>
    </source>
</evidence>
<dbReference type="GO" id="GO:0005576">
    <property type="term" value="C:extracellular region"/>
    <property type="evidence" value="ECO:0007669"/>
    <property type="project" value="UniProtKB-SubCell"/>
</dbReference>
<reference evidence="10 11" key="1">
    <citation type="journal article" date="2024" name="BMC Genomics">
        <title>De novo assembly and annotation of Popillia japonica's genome with initial clues to its potential as an invasive pest.</title>
        <authorList>
            <person name="Cucini C."/>
            <person name="Boschi S."/>
            <person name="Funari R."/>
            <person name="Cardaioli E."/>
            <person name="Iannotti N."/>
            <person name="Marturano G."/>
            <person name="Paoli F."/>
            <person name="Bruttini M."/>
            <person name="Carapelli A."/>
            <person name="Frati F."/>
            <person name="Nardi F."/>
        </authorList>
    </citation>
    <scope>NUCLEOTIDE SEQUENCE [LARGE SCALE GENOMIC DNA]</scope>
    <source>
        <strain evidence="10">DMR45628</strain>
    </source>
</reference>
<evidence type="ECO:0000259" key="9">
    <source>
        <dbReference type="PROSITE" id="PS50240"/>
    </source>
</evidence>
<evidence type="ECO:0000313" key="10">
    <source>
        <dbReference type="EMBL" id="KAK9758839.1"/>
    </source>
</evidence>
<dbReference type="PROSITE" id="PS50240">
    <property type="entry name" value="TRYPSIN_DOM"/>
    <property type="match status" value="1"/>
</dbReference>
<dbReference type="PROSITE" id="PS00134">
    <property type="entry name" value="TRYPSIN_HIS"/>
    <property type="match status" value="1"/>
</dbReference>
<evidence type="ECO:0000256" key="7">
    <source>
        <dbReference type="RuleBase" id="RU363034"/>
    </source>
</evidence>
<keyword evidence="4 7" id="KW-0378">Hydrolase</keyword>
<comment type="caution">
    <text evidence="10">The sequence shown here is derived from an EMBL/GenBank/DDBJ whole genome shotgun (WGS) entry which is preliminary data.</text>
</comment>
<keyword evidence="11" id="KW-1185">Reference proteome</keyword>
<evidence type="ECO:0000313" key="11">
    <source>
        <dbReference type="Proteomes" id="UP001458880"/>
    </source>
</evidence>
<keyword evidence="6" id="KW-1015">Disulfide bond</keyword>
<dbReference type="Pfam" id="PF00089">
    <property type="entry name" value="Trypsin"/>
    <property type="match status" value="1"/>
</dbReference>
<proteinExistence type="predicted"/>
<keyword evidence="2" id="KW-0964">Secreted</keyword>
<gene>
    <name evidence="10" type="ORF">QE152_g415</name>
</gene>
<dbReference type="InterPro" id="IPR033116">
    <property type="entry name" value="TRYPSIN_SER"/>
</dbReference>
<name>A0AAW1NEF2_POPJA</name>
<keyword evidence="3 7" id="KW-0645">Protease</keyword>
<dbReference type="InterPro" id="IPR018114">
    <property type="entry name" value="TRYPSIN_HIS"/>
</dbReference>
<dbReference type="Proteomes" id="UP001458880">
    <property type="component" value="Unassembled WGS sequence"/>
</dbReference>
<dbReference type="AlphaFoldDB" id="A0AAW1NEF2"/>
<dbReference type="EMBL" id="JASPKY010000003">
    <property type="protein sequence ID" value="KAK9758839.1"/>
    <property type="molecule type" value="Genomic_DNA"/>
</dbReference>
<evidence type="ECO:0000256" key="6">
    <source>
        <dbReference type="ARBA" id="ARBA00023157"/>
    </source>
</evidence>
<dbReference type="InterPro" id="IPR001254">
    <property type="entry name" value="Trypsin_dom"/>
</dbReference>
<sequence>MLFKYRIVNVYLLLVFAVVVKCQNTVNRPCRVKSTGANGVCKVDRSCPKAQQDAESGIAPTICEILVSSIYVVCCEGATVSNVQASENSFLNGENNENNDRIVYESGEDSNLSLSERKCMEYNKDTVQRVEVIPLLSDPKPSGVLITKCKFDSVPLVVGGKPALPGEFPFMAVLGYTTTDSNVQWNCGGTLISDFYVMTAAHCVITKFGRPVLVRLGELDLSKDDDNSLPEDFGVSNVIPHPDYHPLSKNNDIALIRLSRQVKFTNFIRPACLWNTFNVRQNSAIATGWGATENGGSTVDVLQKVSLDLLEMSICDRTYGNLKYYKNGLPKTMLCAGKLKGGEDTCQGDSGGPLTVTKEDNQCIFYTVGITSFGRMCALENTPAIYTRVSEFIPWIEKTIWQ</sequence>
<dbReference type="PANTHER" id="PTHR24252">
    <property type="entry name" value="ACROSIN-RELATED"/>
    <property type="match status" value="1"/>
</dbReference>
<dbReference type="GO" id="GO:0006508">
    <property type="term" value="P:proteolysis"/>
    <property type="evidence" value="ECO:0007669"/>
    <property type="project" value="UniProtKB-KW"/>
</dbReference>
<dbReference type="FunFam" id="2.40.10.10:FF:000015">
    <property type="entry name" value="Atrial natriuretic peptide-converting enzyme"/>
    <property type="match status" value="1"/>
</dbReference>
<organism evidence="10 11">
    <name type="scientific">Popillia japonica</name>
    <name type="common">Japanese beetle</name>
    <dbReference type="NCBI Taxonomy" id="7064"/>
    <lineage>
        <taxon>Eukaryota</taxon>
        <taxon>Metazoa</taxon>
        <taxon>Ecdysozoa</taxon>
        <taxon>Arthropoda</taxon>
        <taxon>Hexapoda</taxon>
        <taxon>Insecta</taxon>
        <taxon>Pterygota</taxon>
        <taxon>Neoptera</taxon>
        <taxon>Endopterygota</taxon>
        <taxon>Coleoptera</taxon>
        <taxon>Polyphaga</taxon>
        <taxon>Scarabaeiformia</taxon>
        <taxon>Scarabaeidae</taxon>
        <taxon>Rutelinae</taxon>
        <taxon>Popillia</taxon>
    </lineage>
</organism>
<accession>A0AAW1NEF2</accession>
<dbReference type="InterPro" id="IPR043504">
    <property type="entry name" value="Peptidase_S1_PA_chymotrypsin"/>
</dbReference>
<comment type="subcellular location">
    <subcellularLocation>
        <location evidence="1">Secreted</location>
    </subcellularLocation>
</comment>
<keyword evidence="8" id="KW-0732">Signal</keyword>
<feature type="domain" description="Peptidase S1" evidence="9">
    <location>
        <begin position="157"/>
        <end position="401"/>
    </location>
</feature>
<dbReference type="InterPro" id="IPR001314">
    <property type="entry name" value="Peptidase_S1A"/>
</dbReference>
<dbReference type="PANTHER" id="PTHR24252:SF7">
    <property type="entry name" value="HYALIN"/>
    <property type="match status" value="1"/>
</dbReference>
<dbReference type="SUPFAM" id="SSF50494">
    <property type="entry name" value="Trypsin-like serine proteases"/>
    <property type="match status" value="1"/>
</dbReference>
<dbReference type="CDD" id="cd00190">
    <property type="entry name" value="Tryp_SPc"/>
    <property type="match status" value="1"/>
</dbReference>